<evidence type="ECO:0000256" key="7">
    <source>
        <dbReference type="ARBA" id="ARBA00023136"/>
    </source>
</evidence>
<dbReference type="Pfam" id="PF00097">
    <property type="entry name" value="zf-C3HC4"/>
    <property type="match status" value="1"/>
</dbReference>
<dbReference type="PANTHER" id="PTHR13407">
    <property type="entry name" value="RNF121 PROTEIN"/>
    <property type="match status" value="1"/>
</dbReference>
<dbReference type="InterPro" id="IPR018957">
    <property type="entry name" value="Znf_C3HC4_RING-type"/>
</dbReference>
<keyword evidence="2 9" id="KW-0812">Transmembrane</keyword>
<dbReference type="eggNOG" id="KOG1734">
    <property type="taxonomic scope" value="Eukaryota"/>
</dbReference>
<dbReference type="GO" id="GO:0000139">
    <property type="term" value="C:Golgi membrane"/>
    <property type="evidence" value="ECO:0000318"/>
    <property type="project" value="GO_Central"/>
</dbReference>
<dbReference type="GO" id="GO:0005789">
    <property type="term" value="C:endoplasmic reticulum membrane"/>
    <property type="evidence" value="ECO:0000318"/>
    <property type="project" value="GO_Central"/>
</dbReference>
<dbReference type="PhylomeDB" id="B3RYH4"/>
<dbReference type="AlphaFoldDB" id="B3RYH4"/>
<keyword evidence="12" id="KW-1185">Reference proteome</keyword>
<dbReference type="RefSeq" id="XP_002112487.1">
    <property type="nucleotide sequence ID" value="XM_002112451.1"/>
</dbReference>
<feature type="transmembrane region" description="Helical" evidence="9">
    <location>
        <begin position="115"/>
        <end position="142"/>
    </location>
</feature>
<sequence length="317" mass="36392">MSRGFPNHERGAHGKQKHQGHEQMHAEMLLILFFALIVGQIVLVKWKEKHFTSFQAVTLIGMWTIPFYYSIVKLFWRMLIVWTVFTIISGYLLYRSIRGPIYGSIPRRIYSWFYFIYKVTYFLGIMGYLVVLGVFLGINVLVGIRPDIALSAGFLAIFYAMYYGVLARDIAEICANRLASKLGFYTGTGLPKRQLTDDLCAVCGQKLPESYVVVGNTSVNDDDEGDSSSITTPEKTYRLSCNHLFHEFCIRGWCIVGKKQTCPYCNEKVDLKRMFPNPWEKVHVAFAQLLDFVRYLIVWQPLIISVVQGVNYILGLK</sequence>
<feature type="transmembrane region" description="Helical" evidence="9">
    <location>
        <begin position="148"/>
        <end position="167"/>
    </location>
</feature>
<keyword evidence="4 8" id="KW-0863">Zinc-finger</keyword>
<organism evidence="11 12">
    <name type="scientific">Trichoplax adhaerens</name>
    <name type="common">Trichoplax reptans</name>
    <dbReference type="NCBI Taxonomy" id="10228"/>
    <lineage>
        <taxon>Eukaryota</taxon>
        <taxon>Metazoa</taxon>
        <taxon>Placozoa</taxon>
        <taxon>Uniplacotomia</taxon>
        <taxon>Trichoplacea</taxon>
        <taxon>Trichoplacidae</taxon>
        <taxon>Trichoplax</taxon>
    </lineage>
</organism>
<dbReference type="HOGENOM" id="CLU_055016_1_0_1"/>
<evidence type="ECO:0000256" key="2">
    <source>
        <dbReference type="ARBA" id="ARBA00022692"/>
    </source>
</evidence>
<dbReference type="InterPro" id="IPR013083">
    <property type="entry name" value="Znf_RING/FYVE/PHD"/>
</dbReference>
<accession>B3RYH4</accession>
<keyword evidence="7 9" id="KW-0472">Membrane</keyword>
<name>B3RYH4_TRIAD</name>
<dbReference type="GO" id="GO:0008270">
    <property type="term" value="F:zinc ion binding"/>
    <property type="evidence" value="ECO:0007669"/>
    <property type="project" value="UniProtKB-KW"/>
</dbReference>
<gene>
    <name evidence="11" type="ORF">TRIADDRAFT_50320</name>
</gene>
<dbReference type="Gene3D" id="3.30.40.10">
    <property type="entry name" value="Zinc/RING finger domain, C3HC4 (zinc finger)"/>
    <property type="match status" value="1"/>
</dbReference>
<dbReference type="Proteomes" id="UP000009022">
    <property type="component" value="Unassembled WGS sequence"/>
</dbReference>
<dbReference type="OrthoDB" id="446635at2759"/>
<dbReference type="GO" id="GO:0061630">
    <property type="term" value="F:ubiquitin protein ligase activity"/>
    <property type="evidence" value="ECO:0000318"/>
    <property type="project" value="GO_Central"/>
</dbReference>
<dbReference type="PROSITE" id="PS50089">
    <property type="entry name" value="ZF_RING_2"/>
    <property type="match status" value="1"/>
</dbReference>
<keyword evidence="5" id="KW-0862">Zinc</keyword>
<evidence type="ECO:0000256" key="5">
    <source>
        <dbReference type="ARBA" id="ARBA00022833"/>
    </source>
</evidence>
<dbReference type="SMART" id="SM00184">
    <property type="entry name" value="RING"/>
    <property type="match status" value="1"/>
</dbReference>
<dbReference type="OMA" id="PYWERTH"/>
<keyword evidence="3" id="KW-0479">Metal-binding</keyword>
<evidence type="ECO:0000259" key="10">
    <source>
        <dbReference type="PROSITE" id="PS50089"/>
    </source>
</evidence>
<feature type="domain" description="RING-type" evidence="10">
    <location>
        <begin position="200"/>
        <end position="266"/>
    </location>
</feature>
<comment type="subcellular location">
    <subcellularLocation>
        <location evidence="1">Membrane</location>
        <topology evidence="1">Multi-pass membrane protein</topology>
    </subcellularLocation>
</comment>
<feature type="transmembrane region" description="Helical" evidence="9">
    <location>
        <begin position="24"/>
        <end position="44"/>
    </location>
</feature>
<dbReference type="CTD" id="6754144"/>
<dbReference type="InParanoid" id="B3RYH4"/>
<proteinExistence type="predicted"/>
<dbReference type="SUPFAM" id="SSF57850">
    <property type="entry name" value="RING/U-box"/>
    <property type="match status" value="1"/>
</dbReference>
<dbReference type="EMBL" id="DS985245">
    <property type="protein sequence ID" value="EDV24597.1"/>
    <property type="molecule type" value="Genomic_DNA"/>
</dbReference>
<evidence type="ECO:0000256" key="6">
    <source>
        <dbReference type="ARBA" id="ARBA00022989"/>
    </source>
</evidence>
<dbReference type="InterPro" id="IPR001841">
    <property type="entry name" value="Znf_RING"/>
</dbReference>
<dbReference type="KEGG" id="tad:TRIADDRAFT_50320"/>
<protein>
    <recommendedName>
        <fullName evidence="10">RING-type domain-containing protein</fullName>
    </recommendedName>
</protein>
<dbReference type="STRING" id="10228.B3RYH4"/>
<evidence type="ECO:0000313" key="11">
    <source>
        <dbReference type="EMBL" id="EDV24597.1"/>
    </source>
</evidence>
<feature type="transmembrane region" description="Helical" evidence="9">
    <location>
        <begin position="51"/>
        <end position="69"/>
    </location>
</feature>
<evidence type="ECO:0000313" key="12">
    <source>
        <dbReference type="Proteomes" id="UP000009022"/>
    </source>
</evidence>
<dbReference type="CDD" id="cd16475">
    <property type="entry name" value="RING-H2_RNF121-like"/>
    <property type="match status" value="1"/>
</dbReference>
<keyword evidence="6 9" id="KW-1133">Transmembrane helix</keyword>
<dbReference type="GO" id="GO:0036503">
    <property type="term" value="P:ERAD pathway"/>
    <property type="evidence" value="ECO:0000318"/>
    <property type="project" value="GO_Central"/>
</dbReference>
<reference evidence="11 12" key="1">
    <citation type="journal article" date="2008" name="Nature">
        <title>The Trichoplax genome and the nature of placozoans.</title>
        <authorList>
            <person name="Srivastava M."/>
            <person name="Begovic E."/>
            <person name="Chapman J."/>
            <person name="Putnam N.H."/>
            <person name="Hellsten U."/>
            <person name="Kawashima T."/>
            <person name="Kuo A."/>
            <person name="Mitros T."/>
            <person name="Salamov A."/>
            <person name="Carpenter M.L."/>
            <person name="Signorovitch A.Y."/>
            <person name="Moreno M.A."/>
            <person name="Kamm K."/>
            <person name="Grimwood J."/>
            <person name="Schmutz J."/>
            <person name="Shapiro H."/>
            <person name="Grigoriev I.V."/>
            <person name="Buss L.W."/>
            <person name="Schierwater B."/>
            <person name="Dellaporta S.L."/>
            <person name="Rokhsar D.S."/>
        </authorList>
    </citation>
    <scope>NUCLEOTIDE SEQUENCE [LARGE SCALE GENOMIC DNA]</scope>
    <source>
        <strain evidence="11 12">Grell-BS-1999</strain>
    </source>
</reference>
<evidence type="ECO:0000256" key="3">
    <source>
        <dbReference type="ARBA" id="ARBA00022723"/>
    </source>
</evidence>
<feature type="transmembrane region" description="Helical" evidence="9">
    <location>
        <begin position="75"/>
        <end position="94"/>
    </location>
</feature>
<dbReference type="InterPro" id="IPR040176">
    <property type="entry name" value="RNF121/RNF175"/>
</dbReference>
<dbReference type="GeneID" id="6754144"/>
<evidence type="ECO:0000256" key="4">
    <source>
        <dbReference type="ARBA" id="ARBA00022771"/>
    </source>
</evidence>
<dbReference type="PANTHER" id="PTHR13407:SF0">
    <property type="entry name" value="FI05221P"/>
    <property type="match status" value="1"/>
</dbReference>
<evidence type="ECO:0000256" key="1">
    <source>
        <dbReference type="ARBA" id="ARBA00004141"/>
    </source>
</evidence>
<evidence type="ECO:0000256" key="9">
    <source>
        <dbReference type="SAM" id="Phobius"/>
    </source>
</evidence>
<evidence type="ECO:0000256" key="8">
    <source>
        <dbReference type="PROSITE-ProRule" id="PRU00175"/>
    </source>
</evidence>